<keyword evidence="6 13" id="KW-1133">Transmembrane helix</keyword>
<comment type="caution">
    <text evidence="15">The sequence shown here is derived from an EMBL/GenBank/DDBJ whole genome shotgun (WGS) entry which is preliminary data.</text>
</comment>
<reference evidence="15" key="2">
    <citation type="submission" date="2020-09" db="EMBL/GenBank/DDBJ databases">
        <authorList>
            <person name="Sun Q."/>
            <person name="Kim S."/>
        </authorList>
    </citation>
    <scope>NUCLEOTIDE SEQUENCE</scope>
    <source>
        <strain evidence="15">KCTC 42650</strain>
    </source>
</reference>
<dbReference type="AlphaFoldDB" id="A0A8J3H0E6"/>
<evidence type="ECO:0000256" key="11">
    <source>
        <dbReference type="ARBA" id="ARBA00025614"/>
    </source>
</evidence>
<dbReference type="GO" id="GO:0012505">
    <property type="term" value="C:endomembrane system"/>
    <property type="evidence" value="ECO:0007669"/>
    <property type="project" value="UniProtKB-SubCell"/>
</dbReference>
<keyword evidence="2 13" id="KW-0813">Transport</keyword>
<evidence type="ECO:0000256" key="1">
    <source>
        <dbReference type="ARBA" id="ARBA00005513"/>
    </source>
</evidence>
<dbReference type="GO" id="GO:0045259">
    <property type="term" value="C:proton-transporting ATP synthase complex"/>
    <property type="evidence" value="ECO:0007669"/>
    <property type="project" value="UniProtKB-KW"/>
</dbReference>
<dbReference type="GO" id="GO:0005886">
    <property type="term" value="C:plasma membrane"/>
    <property type="evidence" value="ECO:0007669"/>
    <property type="project" value="UniProtKB-SubCell"/>
</dbReference>
<name>A0A8J3H0E6_9RHOB</name>
<keyword evidence="5 13" id="KW-0375">Hydrogen ion transport</keyword>
<evidence type="ECO:0000256" key="13">
    <source>
        <dbReference type="HAMAP-Rule" id="MF_01398"/>
    </source>
</evidence>
<evidence type="ECO:0000256" key="3">
    <source>
        <dbReference type="ARBA" id="ARBA00022547"/>
    </source>
</evidence>
<dbReference type="PANTHER" id="PTHR33445">
    <property type="entry name" value="ATP SYNTHASE SUBUNIT B', CHLOROPLASTIC"/>
    <property type="match status" value="1"/>
</dbReference>
<keyword evidence="13" id="KW-1003">Cell membrane</keyword>
<comment type="similarity">
    <text evidence="1 13 14">Belongs to the ATPase B chain family.</text>
</comment>
<organism evidence="15 16">
    <name type="scientific">Seohaeicola zhoushanensis</name>
    <dbReference type="NCBI Taxonomy" id="1569283"/>
    <lineage>
        <taxon>Bacteria</taxon>
        <taxon>Pseudomonadati</taxon>
        <taxon>Pseudomonadota</taxon>
        <taxon>Alphaproteobacteria</taxon>
        <taxon>Rhodobacterales</taxon>
        <taxon>Roseobacteraceae</taxon>
        <taxon>Seohaeicola</taxon>
    </lineage>
</organism>
<dbReference type="HAMAP" id="MF_01398">
    <property type="entry name" value="ATP_synth_b_bprime"/>
    <property type="match status" value="1"/>
</dbReference>
<comment type="subunit">
    <text evidence="13">F-type ATPases have 2 components, F(1) - the catalytic core - and F(0) - the membrane proton channel. F(1) has five subunits: alpha(3), beta(3), gamma(1), delta(1), epsilon(1). F(0) has three main subunits: a(1), b(2) and c(10-14). The alpha and beta chains form an alternating ring which encloses part of the gamma chain. F(1) is attached to F(0) by a central stalk formed by the gamma and epsilon chains, while a peripheral stalk is formed by the delta and b chains.</text>
</comment>
<reference evidence="15" key="1">
    <citation type="journal article" date="2014" name="Int. J. Syst. Evol. Microbiol.">
        <title>Complete genome sequence of Corynebacterium casei LMG S-19264T (=DSM 44701T), isolated from a smear-ripened cheese.</title>
        <authorList>
            <consortium name="US DOE Joint Genome Institute (JGI-PGF)"/>
            <person name="Walter F."/>
            <person name="Albersmeier A."/>
            <person name="Kalinowski J."/>
            <person name="Ruckert C."/>
        </authorList>
    </citation>
    <scope>NUCLEOTIDE SEQUENCE</scope>
    <source>
        <strain evidence="15">KCTC 42650</strain>
    </source>
</reference>
<keyword evidence="4 13" id="KW-0812">Transmembrane</keyword>
<sequence>MTFDWTTFALQLVNVLVLLAILRHFLFRPVAAIIAKRRAETQAALDAANTARAEAEAATARAHTEAEASAAARAGVLEKAEADAEEQRRKLLSSAHAEAERIIAEGRAALTRDEAAATARRMAQLRDLAAAVATRALAAQPAGPQGYADRLAATLRAMTDSERAALLKGGNLQLVSPDDLPAATLKAAQDALSNYGATAQLTQDPDLIAGLELRSDSGVLRNSLAHDLDQISSAMQDDRASA</sequence>
<protein>
    <recommendedName>
        <fullName evidence="13">ATP synthase subunit b</fullName>
    </recommendedName>
    <alternativeName>
        <fullName evidence="13">ATP synthase F(0) sector subunit b</fullName>
    </alternativeName>
    <alternativeName>
        <fullName evidence="13">ATPase subunit I</fullName>
    </alternativeName>
    <alternativeName>
        <fullName evidence="13">F-type ATPase subunit b</fullName>
        <shortName evidence="13">F-ATPase subunit b</shortName>
    </alternativeName>
</protein>
<evidence type="ECO:0000256" key="9">
    <source>
        <dbReference type="ARBA" id="ARBA00023310"/>
    </source>
</evidence>
<comment type="subcellular location">
    <subcellularLocation>
        <location evidence="13">Cell membrane</location>
        <topology evidence="13">Single-pass membrane protein</topology>
    </subcellularLocation>
    <subcellularLocation>
        <location evidence="12">Endomembrane system</location>
        <topology evidence="12">Single-pass membrane protein</topology>
    </subcellularLocation>
</comment>
<gene>
    <name evidence="13 15" type="primary">atpF</name>
    <name evidence="15" type="ORF">GCM10017056_35120</name>
</gene>
<evidence type="ECO:0000256" key="4">
    <source>
        <dbReference type="ARBA" id="ARBA00022692"/>
    </source>
</evidence>
<evidence type="ECO:0000256" key="10">
    <source>
        <dbReference type="ARBA" id="ARBA00025198"/>
    </source>
</evidence>
<evidence type="ECO:0000313" key="16">
    <source>
        <dbReference type="Proteomes" id="UP000626220"/>
    </source>
</evidence>
<dbReference type="RefSeq" id="WP_189681410.1">
    <property type="nucleotide sequence ID" value="NZ_BNCJ01000011.1"/>
</dbReference>
<accession>A0A8J3H0E6</accession>
<evidence type="ECO:0000256" key="7">
    <source>
        <dbReference type="ARBA" id="ARBA00023065"/>
    </source>
</evidence>
<keyword evidence="3 13" id="KW-0138">CF(0)</keyword>
<evidence type="ECO:0000256" key="2">
    <source>
        <dbReference type="ARBA" id="ARBA00022448"/>
    </source>
</evidence>
<dbReference type="EMBL" id="BNCJ01000011">
    <property type="protein sequence ID" value="GHF60578.1"/>
    <property type="molecule type" value="Genomic_DNA"/>
</dbReference>
<keyword evidence="9 13" id="KW-0066">ATP synthesis</keyword>
<dbReference type="InterPro" id="IPR050059">
    <property type="entry name" value="ATP_synthase_B_chain"/>
</dbReference>
<evidence type="ECO:0000256" key="6">
    <source>
        <dbReference type="ARBA" id="ARBA00022989"/>
    </source>
</evidence>
<evidence type="ECO:0000256" key="5">
    <source>
        <dbReference type="ARBA" id="ARBA00022781"/>
    </source>
</evidence>
<dbReference type="Proteomes" id="UP000626220">
    <property type="component" value="Unassembled WGS sequence"/>
</dbReference>
<evidence type="ECO:0000256" key="12">
    <source>
        <dbReference type="ARBA" id="ARBA00037847"/>
    </source>
</evidence>
<feature type="transmembrane region" description="Helical" evidence="13">
    <location>
        <begin position="6"/>
        <end position="27"/>
    </location>
</feature>
<dbReference type="Pfam" id="PF00430">
    <property type="entry name" value="ATP-synt_B"/>
    <property type="match status" value="1"/>
</dbReference>
<dbReference type="PANTHER" id="PTHR33445:SF2">
    <property type="entry name" value="ATP SYNTHASE SUBUNIT B', CHLOROPLASTIC"/>
    <property type="match status" value="1"/>
</dbReference>
<dbReference type="GO" id="GO:0046933">
    <property type="term" value="F:proton-transporting ATP synthase activity, rotational mechanism"/>
    <property type="evidence" value="ECO:0007669"/>
    <property type="project" value="UniProtKB-UniRule"/>
</dbReference>
<evidence type="ECO:0000256" key="8">
    <source>
        <dbReference type="ARBA" id="ARBA00023136"/>
    </source>
</evidence>
<evidence type="ECO:0000313" key="15">
    <source>
        <dbReference type="EMBL" id="GHF60578.1"/>
    </source>
</evidence>
<dbReference type="InterPro" id="IPR002146">
    <property type="entry name" value="ATP_synth_b/b'su_bac/chlpt"/>
</dbReference>
<proteinExistence type="inferred from homology"/>
<dbReference type="GO" id="GO:0046961">
    <property type="term" value="F:proton-transporting ATPase activity, rotational mechanism"/>
    <property type="evidence" value="ECO:0007669"/>
    <property type="project" value="TreeGrafter"/>
</dbReference>
<comment type="function">
    <text evidence="11">Component of the F(0) channel, it forms part of the peripheral stalk, linking F(1) to F(0). The b'-subunit is a diverged and duplicated form of b found in plants and photosynthetic bacteria.</text>
</comment>
<evidence type="ECO:0000256" key="14">
    <source>
        <dbReference type="RuleBase" id="RU003848"/>
    </source>
</evidence>
<keyword evidence="8 13" id="KW-0472">Membrane</keyword>
<comment type="function">
    <text evidence="10 13">F(1)F(0) ATP synthase produces ATP from ADP in the presence of a proton or sodium gradient. F-type ATPases consist of two structural domains, F(1) containing the extramembraneous catalytic core and F(0) containing the membrane proton channel, linked together by a central stalk and a peripheral stalk. During catalysis, ATP synthesis in the catalytic domain of F(1) is coupled via a rotary mechanism of the central stalk subunits to proton translocation.</text>
</comment>
<keyword evidence="16" id="KW-1185">Reference proteome</keyword>
<keyword evidence="7 13" id="KW-0406">Ion transport</keyword>